<feature type="transmembrane region" description="Helical" evidence="7">
    <location>
        <begin position="220"/>
        <end position="243"/>
    </location>
</feature>
<dbReference type="Pfam" id="PF00950">
    <property type="entry name" value="ABC-3"/>
    <property type="match status" value="1"/>
</dbReference>
<comment type="similarity">
    <text evidence="2 6">Belongs to the ABC-3 integral membrane protein family.</text>
</comment>
<accession>A0A0S7Y4P4</accession>
<dbReference type="Proteomes" id="UP000051861">
    <property type="component" value="Unassembled WGS sequence"/>
</dbReference>
<dbReference type="AlphaFoldDB" id="A0A0S7Y4P4"/>
<feature type="transmembrane region" description="Helical" evidence="7">
    <location>
        <begin position="249"/>
        <end position="267"/>
    </location>
</feature>
<dbReference type="Gene3D" id="1.10.3470.10">
    <property type="entry name" value="ABC transporter involved in vitamin B12 uptake, BtuC"/>
    <property type="match status" value="1"/>
</dbReference>
<keyword evidence="4 7" id="KW-1133">Transmembrane helix</keyword>
<keyword evidence="3 6" id="KW-0812">Transmembrane</keyword>
<feature type="transmembrane region" description="Helical" evidence="7">
    <location>
        <begin position="6"/>
        <end position="28"/>
    </location>
</feature>
<evidence type="ECO:0000256" key="7">
    <source>
        <dbReference type="SAM" id="Phobius"/>
    </source>
</evidence>
<evidence type="ECO:0000256" key="3">
    <source>
        <dbReference type="ARBA" id="ARBA00022692"/>
    </source>
</evidence>
<evidence type="ECO:0000256" key="4">
    <source>
        <dbReference type="ARBA" id="ARBA00022989"/>
    </source>
</evidence>
<feature type="transmembrane region" description="Helical" evidence="7">
    <location>
        <begin position="131"/>
        <end position="152"/>
    </location>
</feature>
<evidence type="ECO:0000256" key="6">
    <source>
        <dbReference type="RuleBase" id="RU003943"/>
    </source>
</evidence>
<organism evidence="8 9">
    <name type="scientific">candidate division WOR-1 bacterium DG_54_3</name>
    <dbReference type="NCBI Taxonomy" id="1703775"/>
    <lineage>
        <taxon>Bacteria</taxon>
        <taxon>Bacillati</taxon>
        <taxon>Saganbacteria</taxon>
    </lineage>
</organism>
<evidence type="ECO:0000256" key="1">
    <source>
        <dbReference type="ARBA" id="ARBA00004141"/>
    </source>
</evidence>
<dbReference type="GO" id="GO:0055085">
    <property type="term" value="P:transmembrane transport"/>
    <property type="evidence" value="ECO:0007669"/>
    <property type="project" value="InterPro"/>
</dbReference>
<dbReference type="GO" id="GO:0043190">
    <property type="term" value="C:ATP-binding cassette (ABC) transporter complex"/>
    <property type="evidence" value="ECO:0007669"/>
    <property type="project" value="InterPro"/>
</dbReference>
<dbReference type="GO" id="GO:0010043">
    <property type="term" value="P:response to zinc ion"/>
    <property type="evidence" value="ECO:0007669"/>
    <property type="project" value="TreeGrafter"/>
</dbReference>
<sequence length="278" mass="30779">MTAEMIRFFSVQVALLAVVLILHTYIGLHIIRRTLIFSDLVLDQLAAFGALVAIALGIEYGTPQSYLSSMVVVIFGALLLALIKPKTRAIPREAIIGIMYALALVASLLVADKLRGGQAYVTKTLAGSMLWVTWPLVCVTAATYIVLLIFHYKFRRNFIDLAENPRRVKNEKFWDFLLFTTQGIITILIVPIAGVLLAYAFLMIPAAIAAMFTKKWAAAVIIGWTAGFMACLIGLCSSYFFNLPYGPSLVLWLGMFFICAIVIRCLLGRKKLSYQKGL</sequence>
<feature type="transmembrane region" description="Helical" evidence="7">
    <location>
        <begin position="40"/>
        <end position="58"/>
    </location>
</feature>
<dbReference type="SUPFAM" id="SSF81345">
    <property type="entry name" value="ABC transporter involved in vitamin B12 uptake, BtuC"/>
    <property type="match status" value="1"/>
</dbReference>
<dbReference type="InterPro" id="IPR037294">
    <property type="entry name" value="ABC_BtuC-like"/>
</dbReference>
<name>A0A0S7Y4P4_UNCSA</name>
<evidence type="ECO:0000313" key="8">
    <source>
        <dbReference type="EMBL" id="KPJ69680.1"/>
    </source>
</evidence>
<dbReference type="PANTHER" id="PTHR30477">
    <property type="entry name" value="ABC-TRANSPORTER METAL-BINDING PROTEIN"/>
    <property type="match status" value="1"/>
</dbReference>
<evidence type="ECO:0000256" key="2">
    <source>
        <dbReference type="ARBA" id="ARBA00008034"/>
    </source>
</evidence>
<evidence type="ECO:0000256" key="5">
    <source>
        <dbReference type="ARBA" id="ARBA00023136"/>
    </source>
</evidence>
<evidence type="ECO:0000313" key="9">
    <source>
        <dbReference type="Proteomes" id="UP000051861"/>
    </source>
</evidence>
<comment type="subcellular location">
    <subcellularLocation>
        <location evidence="6">Cell membrane</location>
        <topology evidence="6">Multi-pass membrane protein</topology>
    </subcellularLocation>
    <subcellularLocation>
        <location evidence="1">Membrane</location>
        <topology evidence="1">Multi-pass membrane protein</topology>
    </subcellularLocation>
</comment>
<keyword evidence="6" id="KW-0813">Transport</keyword>
<evidence type="ECO:0008006" key="10">
    <source>
        <dbReference type="Google" id="ProtNLM"/>
    </source>
</evidence>
<dbReference type="PANTHER" id="PTHR30477:SF19">
    <property type="entry name" value="METAL ABC TRANSPORTER PERMEASE"/>
    <property type="match status" value="1"/>
</dbReference>
<protein>
    <recommendedName>
        <fullName evidence="10">ABC transporter</fullName>
    </recommendedName>
</protein>
<comment type="caution">
    <text evidence="8">The sequence shown here is derived from an EMBL/GenBank/DDBJ whole genome shotgun (WGS) entry which is preliminary data.</text>
</comment>
<feature type="transmembrane region" description="Helical" evidence="7">
    <location>
        <begin position="94"/>
        <end position="111"/>
    </location>
</feature>
<proteinExistence type="inferred from homology"/>
<keyword evidence="5 7" id="KW-0472">Membrane</keyword>
<reference evidence="8 9" key="1">
    <citation type="journal article" date="2015" name="Microbiome">
        <title>Genomic resolution of linkages in carbon, nitrogen, and sulfur cycling among widespread estuary sediment bacteria.</title>
        <authorList>
            <person name="Baker B.J."/>
            <person name="Lazar C.S."/>
            <person name="Teske A.P."/>
            <person name="Dick G.J."/>
        </authorList>
    </citation>
    <scope>NUCLEOTIDE SEQUENCE [LARGE SCALE GENOMIC DNA]</scope>
    <source>
        <strain evidence="8">DG_54_3</strain>
    </source>
</reference>
<dbReference type="InterPro" id="IPR001626">
    <property type="entry name" value="ABC_TroCD"/>
</dbReference>
<feature type="transmembrane region" description="Helical" evidence="7">
    <location>
        <begin position="64"/>
        <end position="82"/>
    </location>
</feature>
<gene>
    <name evidence="8" type="ORF">AMJ44_02955</name>
</gene>
<dbReference type="EMBL" id="LIZX01000017">
    <property type="protein sequence ID" value="KPJ69680.1"/>
    <property type="molecule type" value="Genomic_DNA"/>
</dbReference>